<evidence type="ECO:0000256" key="6">
    <source>
        <dbReference type="SAM" id="MobiDB-lite"/>
    </source>
</evidence>
<dbReference type="GO" id="GO:0046872">
    <property type="term" value="F:metal ion binding"/>
    <property type="evidence" value="ECO:0007669"/>
    <property type="project" value="UniProtKB-KW"/>
</dbReference>
<dbReference type="PANTHER" id="PTHR10578:SF104">
    <property type="entry name" value="CYTOCHROME B2, MITOCHONDRIAL-RELATED"/>
    <property type="match status" value="1"/>
</dbReference>
<feature type="region of interest" description="Disordered" evidence="6">
    <location>
        <begin position="64"/>
        <end position="91"/>
    </location>
</feature>
<dbReference type="Pfam" id="PF00173">
    <property type="entry name" value="Cyt-b5"/>
    <property type="match status" value="1"/>
</dbReference>
<organism evidence="9 10">
    <name type="scientific">Thanatephorus cucumeris (strain AG1-IB / isolate 7/3/14)</name>
    <name type="common">Lettuce bottom rot fungus</name>
    <name type="synonym">Rhizoctonia solani</name>
    <dbReference type="NCBI Taxonomy" id="1108050"/>
    <lineage>
        <taxon>Eukaryota</taxon>
        <taxon>Fungi</taxon>
        <taxon>Dikarya</taxon>
        <taxon>Basidiomycota</taxon>
        <taxon>Agaricomycotina</taxon>
        <taxon>Agaricomycetes</taxon>
        <taxon>Cantharellales</taxon>
        <taxon>Ceratobasidiaceae</taxon>
        <taxon>Rhizoctonia</taxon>
        <taxon>Rhizoctonia solani AG-1</taxon>
    </lineage>
</organism>
<dbReference type="PROSITE" id="PS51349">
    <property type="entry name" value="FMN_HYDROXY_ACID_DH_2"/>
    <property type="match status" value="1"/>
</dbReference>
<proteinExistence type="predicted"/>
<evidence type="ECO:0000256" key="1">
    <source>
        <dbReference type="ARBA" id="ARBA00001917"/>
    </source>
</evidence>
<dbReference type="PRINTS" id="PR00363">
    <property type="entry name" value="CYTOCHROMEB5"/>
</dbReference>
<dbReference type="SUPFAM" id="SSF55856">
    <property type="entry name" value="Cytochrome b5-like heme/steroid binding domain"/>
    <property type="match status" value="1"/>
</dbReference>
<gene>
    <name evidence="9" type="ORF">RSOLAG1IB_03658</name>
</gene>
<keyword evidence="10" id="KW-1185">Reference proteome</keyword>
<dbReference type="PROSITE" id="PS50255">
    <property type="entry name" value="CYTOCHROME_B5_2"/>
    <property type="match status" value="1"/>
</dbReference>
<dbReference type="EC" id="1.1.2.3" evidence="9"/>
<evidence type="ECO:0000313" key="9">
    <source>
        <dbReference type="EMBL" id="CEL59725.1"/>
    </source>
</evidence>
<dbReference type="EMBL" id="LN679103">
    <property type="protein sequence ID" value="CEL59725.1"/>
    <property type="molecule type" value="Genomic_DNA"/>
</dbReference>
<dbReference type="OrthoDB" id="1925334at2759"/>
<evidence type="ECO:0000256" key="3">
    <source>
        <dbReference type="ARBA" id="ARBA00022723"/>
    </source>
</evidence>
<dbReference type="InterPro" id="IPR001199">
    <property type="entry name" value="Cyt_B5-like_heme/steroid-bd"/>
</dbReference>
<dbReference type="InterPro" id="IPR000262">
    <property type="entry name" value="FMN-dep_DH"/>
</dbReference>
<dbReference type="GO" id="GO:0020037">
    <property type="term" value="F:heme binding"/>
    <property type="evidence" value="ECO:0007669"/>
    <property type="project" value="InterPro"/>
</dbReference>
<name>A0A0B7FPW9_THACB</name>
<dbReference type="InterPro" id="IPR013785">
    <property type="entry name" value="Aldolase_TIM"/>
</dbReference>
<dbReference type="Gene3D" id="3.20.20.70">
    <property type="entry name" value="Aldolase class I"/>
    <property type="match status" value="1"/>
</dbReference>
<dbReference type="PANTHER" id="PTHR10578">
    <property type="entry name" value="S -2-HYDROXY-ACID OXIDASE-RELATED"/>
    <property type="match status" value="1"/>
</dbReference>
<dbReference type="InterPro" id="IPR037396">
    <property type="entry name" value="FMN_HAD"/>
</dbReference>
<keyword evidence="2" id="KW-0349">Heme</keyword>
<evidence type="ECO:0000256" key="4">
    <source>
        <dbReference type="ARBA" id="ARBA00023002"/>
    </source>
</evidence>
<dbReference type="Pfam" id="PF01070">
    <property type="entry name" value="FMN_dh"/>
    <property type="match status" value="2"/>
</dbReference>
<evidence type="ECO:0000259" key="7">
    <source>
        <dbReference type="PROSITE" id="PS50255"/>
    </source>
</evidence>
<evidence type="ECO:0000256" key="5">
    <source>
        <dbReference type="ARBA" id="ARBA00023004"/>
    </source>
</evidence>
<dbReference type="InterPro" id="IPR018506">
    <property type="entry name" value="Cyt_B5_heme-BS"/>
</dbReference>
<comment type="cofactor">
    <cofactor evidence="1">
        <name>FMN</name>
        <dbReference type="ChEBI" id="CHEBI:58210"/>
    </cofactor>
</comment>
<dbReference type="FunFam" id="3.10.120.10:FF:000009">
    <property type="entry name" value="Cytochrome b2, mitochondrial, putative"/>
    <property type="match status" value="1"/>
</dbReference>
<evidence type="ECO:0000256" key="2">
    <source>
        <dbReference type="ARBA" id="ARBA00022617"/>
    </source>
</evidence>
<dbReference type="SMART" id="SM01117">
    <property type="entry name" value="Cyt-b5"/>
    <property type="match status" value="1"/>
</dbReference>
<evidence type="ECO:0000313" key="10">
    <source>
        <dbReference type="Proteomes" id="UP000059188"/>
    </source>
</evidence>
<reference evidence="9 10" key="1">
    <citation type="submission" date="2014-11" db="EMBL/GenBank/DDBJ databases">
        <authorList>
            <person name="Wibberg Daniel"/>
        </authorList>
    </citation>
    <scope>NUCLEOTIDE SEQUENCE [LARGE SCALE GENOMIC DNA]</scope>
    <source>
        <strain evidence="9">Rhizoctonia solani AG1-IB 7/3/14</strain>
    </source>
</reference>
<feature type="domain" description="FMN hydroxy acid dehydrogenase" evidence="8">
    <location>
        <begin position="100"/>
        <end position="530"/>
    </location>
</feature>
<dbReference type="GO" id="GO:0004460">
    <property type="term" value="F:L-lactate dehydrogenase (cytochrome) activity"/>
    <property type="evidence" value="ECO:0007669"/>
    <property type="project" value="UniProtKB-EC"/>
</dbReference>
<dbReference type="AlphaFoldDB" id="A0A0B7FPW9"/>
<evidence type="ECO:0000259" key="8">
    <source>
        <dbReference type="PROSITE" id="PS51349"/>
    </source>
</evidence>
<dbReference type="SUPFAM" id="SSF51395">
    <property type="entry name" value="FMN-linked oxidoreductases"/>
    <property type="match status" value="2"/>
</dbReference>
<dbReference type="PROSITE" id="PS00191">
    <property type="entry name" value="CYTOCHROME_B5_1"/>
    <property type="match status" value="1"/>
</dbReference>
<keyword evidence="4 9" id="KW-0560">Oxidoreductase</keyword>
<keyword evidence="3" id="KW-0479">Metal-binding</keyword>
<dbReference type="Proteomes" id="UP000059188">
    <property type="component" value="Unassembled WGS sequence"/>
</dbReference>
<dbReference type="STRING" id="1108050.A0A0B7FPW9"/>
<dbReference type="Gene3D" id="3.10.120.10">
    <property type="entry name" value="Cytochrome b5-like heme/steroid binding domain"/>
    <property type="match status" value="1"/>
</dbReference>
<accession>A0A0B7FPW9</accession>
<sequence>MLSAQEVATHNTSDSCWIIVSGKVYDVTEFLSEHPGGSAVLLKHAGKDATAAYEMAHGPEIIEEGLPPEKKRGTVDPSTIQAHPKGQEEVKKDVVKPKRMPLAQVINLYDFEENAKENLSQKAWAYFSSGATDMLSVDLNQKAYRQVLFRPRGMIDVGIPPTNPELQQDGTWNTMTSTKMLGAPVSLPLMICPTGMARLSHPSGERSFAAAAGQTGIMQVISTNASVGLAQIIEAKSRPDQKFLFQLYVNKDRAKTETLVQKVVDTQCCVGIIVTIDAAAPGKREADERGELDVPIDSGISSATYKPDAKGGGIGRTMGGYLDPALTWADLAWLRGLVPGWMKLGVKGVQSVEDALLAYDLGCDVIWLSNHGGRALDTAPPSLYTLLELHQCHPRIFKPRARPLSSRIAGFVSTSSSDPNKPCMPRIPPPKTPEARAAAIASLRAYHRQDAPEIYVDGGVRRGTDIVKALCLGAKAVGMGRPFVYALGWEAPGVEKAIEIIRDEVETTMKLLGVTSLDQLGPHLLNTKALEPLIDGRVLAKARL</sequence>
<feature type="domain" description="Cytochrome b5 heme-binding" evidence="7">
    <location>
        <begin position="1"/>
        <end position="76"/>
    </location>
</feature>
<protein>
    <submittedName>
        <fullName evidence="9">L-lactate dehydrogenase (Cytochrome)</fullName>
        <ecNumber evidence="9">1.1.2.3</ecNumber>
    </submittedName>
</protein>
<dbReference type="InterPro" id="IPR036400">
    <property type="entry name" value="Cyt_B5-like_heme/steroid_sf"/>
</dbReference>
<keyword evidence="5" id="KW-0408">Iron</keyword>